<feature type="transmembrane region" description="Helical" evidence="5">
    <location>
        <begin position="340"/>
        <end position="367"/>
    </location>
</feature>
<protein>
    <recommendedName>
        <fullName evidence="6">Polycystin cation channel PKD1/PKD2 domain-containing protein</fullName>
    </recommendedName>
</protein>
<evidence type="ECO:0000256" key="1">
    <source>
        <dbReference type="ARBA" id="ARBA00004141"/>
    </source>
</evidence>
<evidence type="ECO:0000256" key="5">
    <source>
        <dbReference type="SAM" id="Phobius"/>
    </source>
</evidence>
<feature type="domain" description="Polycystin cation channel PKD1/PKD2" evidence="6">
    <location>
        <begin position="232"/>
        <end position="374"/>
    </location>
</feature>
<dbReference type="OMA" id="MADEIEN"/>
<keyword evidence="4 5" id="KW-0472">Membrane</keyword>
<dbReference type="GO" id="GO:0016020">
    <property type="term" value="C:membrane"/>
    <property type="evidence" value="ECO:0007669"/>
    <property type="project" value="UniProtKB-SubCell"/>
</dbReference>
<keyword evidence="2 5" id="KW-0812">Transmembrane</keyword>
<proteinExistence type="predicted"/>
<dbReference type="PANTHER" id="PTHR12127">
    <property type="entry name" value="MUCOLIPIN"/>
    <property type="match status" value="1"/>
</dbReference>
<organism evidence="7 8">
    <name type="scientific">Pseudocohnilembus persalinus</name>
    <name type="common">Ciliate</name>
    <dbReference type="NCBI Taxonomy" id="266149"/>
    <lineage>
        <taxon>Eukaryota</taxon>
        <taxon>Sar</taxon>
        <taxon>Alveolata</taxon>
        <taxon>Ciliophora</taxon>
        <taxon>Intramacronucleata</taxon>
        <taxon>Oligohymenophorea</taxon>
        <taxon>Scuticociliatia</taxon>
        <taxon>Philasterida</taxon>
        <taxon>Pseudocohnilembidae</taxon>
        <taxon>Pseudocohnilembus</taxon>
    </lineage>
</organism>
<evidence type="ECO:0000313" key="8">
    <source>
        <dbReference type="Proteomes" id="UP000054937"/>
    </source>
</evidence>
<reference evidence="7 8" key="1">
    <citation type="journal article" date="2015" name="Sci. Rep.">
        <title>Genome of the facultative scuticociliatosis pathogen Pseudocohnilembus persalinus provides insight into its virulence through horizontal gene transfer.</title>
        <authorList>
            <person name="Xiong J."/>
            <person name="Wang G."/>
            <person name="Cheng J."/>
            <person name="Tian M."/>
            <person name="Pan X."/>
            <person name="Warren A."/>
            <person name="Jiang C."/>
            <person name="Yuan D."/>
            <person name="Miao W."/>
        </authorList>
    </citation>
    <scope>NUCLEOTIDE SEQUENCE [LARGE SCALE GENOMIC DNA]</scope>
    <source>
        <strain evidence="7">36N120E</strain>
    </source>
</reference>
<feature type="transmembrane region" description="Helical" evidence="5">
    <location>
        <begin position="207"/>
        <end position="231"/>
    </location>
</feature>
<feature type="transmembrane region" description="Helical" evidence="5">
    <location>
        <begin position="243"/>
        <end position="263"/>
    </location>
</feature>
<evidence type="ECO:0000313" key="7">
    <source>
        <dbReference type="EMBL" id="KRX10225.1"/>
    </source>
</evidence>
<evidence type="ECO:0000256" key="2">
    <source>
        <dbReference type="ARBA" id="ARBA00022692"/>
    </source>
</evidence>
<dbReference type="GO" id="GO:0072345">
    <property type="term" value="F:NAADP-sensitive calcium-release channel activity"/>
    <property type="evidence" value="ECO:0007669"/>
    <property type="project" value="TreeGrafter"/>
</dbReference>
<comment type="caution">
    <text evidence="7">The sequence shown here is derived from an EMBL/GenBank/DDBJ whole genome shotgun (WGS) entry which is preliminary data.</text>
</comment>
<dbReference type="OrthoDB" id="311187at2759"/>
<dbReference type="InParanoid" id="A0A0V0R6V1"/>
<name>A0A0V0R6V1_PSEPJ</name>
<gene>
    <name evidence="7" type="ORF">PPERSA_07310</name>
</gene>
<keyword evidence="3 5" id="KW-1133">Transmembrane helix</keyword>
<sequence>MQNGITEPFDINDMDSIKEFIQSIDFFTFTIKNLKTSGIEDTDSISCLLWEIKIFYDFLSYTGVQVSLQIEPGFCEGQSQWQEVDSYIFIHAIVIILSVISLYLGINSVYKMWKNYKMYQQIYIHKQKELRNEKFNKKYTKFQTLQKQGTLSQNAKFEDFLESDSSDSDEEKVEKDEFKIESDSEQIERIFQYDKTFKQLSTSDKMIFFNLWIIIGILGALIQIIGSLQIIVDLTTPYEFEAVQQNVVGIGAGIVWIIMLYYLSFNPNILGFINALEISGSKIFWFTLGVMPFFIAFLFLFESIFWQFKWFDGTHNTIIALFALMNGDSVNVIFSGTSSYGVIGTFFLLVYIILFFTSVQNVFIIIIMEGYDKMVAKQKEKIQEIKQSQQQKKVLINDELNTQDMQLIQNLTQQGQILEKSDGSKEFINQKIQLNQKLLNDQLKFIEEQFDIYINDDTFTFDYDAKSSLKLLAAEQHHEILQSIKLQVKKKIDHFKQLTINLNQSRQQVSKKKKDDQTQLK</sequence>
<dbReference type="Gene3D" id="1.10.287.70">
    <property type="match status" value="1"/>
</dbReference>
<evidence type="ECO:0000256" key="4">
    <source>
        <dbReference type="ARBA" id="ARBA00023136"/>
    </source>
</evidence>
<evidence type="ECO:0000256" key="3">
    <source>
        <dbReference type="ARBA" id="ARBA00022989"/>
    </source>
</evidence>
<dbReference type="InterPro" id="IPR013122">
    <property type="entry name" value="PKD1_2_channel"/>
</dbReference>
<dbReference type="EMBL" id="LDAU01000034">
    <property type="protein sequence ID" value="KRX10225.1"/>
    <property type="molecule type" value="Genomic_DNA"/>
</dbReference>
<dbReference type="Pfam" id="PF08016">
    <property type="entry name" value="PKD_channel"/>
    <property type="match status" value="1"/>
</dbReference>
<dbReference type="Proteomes" id="UP000054937">
    <property type="component" value="Unassembled WGS sequence"/>
</dbReference>
<comment type="subcellular location">
    <subcellularLocation>
        <location evidence="1">Membrane</location>
        <topology evidence="1">Multi-pass membrane protein</topology>
    </subcellularLocation>
</comment>
<keyword evidence="8" id="KW-1185">Reference proteome</keyword>
<accession>A0A0V0R6V1</accession>
<feature type="transmembrane region" description="Helical" evidence="5">
    <location>
        <begin position="88"/>
        <end position="110"/>
    </location>
</feature>
<dbReference type="InterPro" id="IPR039031">
    <property type="entry name" value="Mucolipin"/>
</dbReference>
<dbReference type="AlphaFoldDB" id="A0A0V0R6V1"/>
<feature type="transmembrane region" description="Helical" evidence="5">
    <location>
        <begin position="283"/>
        <end position="306"/>
    </location>
</feature>
<dbReference type="PANTHER" id="PTHR12127:SF7">
    <property type="entry name" value="SD02261P"/>
    <property type="match status" value="1"/>
</dbReference>
<evidence type="ECO:0000259" key="6">
    <source>
        <dbReference type="Pfam" id="PF08016"/>
    </source>
</evidence>